<evidence type="ECO:0008006" key="4">
    <source>
        <dbReference type="Google" id="ProtNLM"/>
    </source>
</evidence>
<feature type="region of interest" description="Disordered" evidence="1">
    <location>
        <begin position="1"/>
        <end position="335"/>
    </location>
</feature>
<reference evidence="3" key="1">
    <citation type="submission" date="2015-02" db="EMBL/GenBank/DDBJ databases">
        <authorList>
            <person name="Chooi Y.-H."/>
        </authorList>
    </citation>
    <scope>NUCLEOTIDE SEQUENCE [LARGE SCALE GENOMIC DNA]</scope>
    <source>
        <strain evidence="3">strain Y</strain>
    </source>
</reference>
<dbReference type="KEGG" id="fil:BN1229_v1_3330"/>
<evidence type="ECO:0000313" key="3">
    <source>
        <dbReference type="Proteomes" id="UP000033187"/>
    </source>
</evidence>
<dbReference type="EMBL" id="LN829119">
    <property type="protein sequence ID" value="CPR20399.1"/>
    <property type="molecule type" value="Genomic_DNA"/>
</dbReference>
<accession>A0A0D6JGN3</accession>
<keyword evidence="3" id="KW-1185">Reference proteome</keyword>
<dbReference type="Proteomes" id="UP000033187">
    <property type="component" value="Chromosome 1"/>
</dbReference>
<proteinExistence type="predicted"/>
<name>A0A0D6JGN3_9HYPH</name>
<feature type="compositionally biased region" description="Polar residues" evidence="1">
    <location>
        <begin position="306"/>
        <end position="316"/>
    </location>
</feature>
<feature type="compositionally biased region" description="Low complexity" evidence="1">
    <location>
        <begin position="195"/>
        <end position="218"/>
    </location>
</feature>
<feature type="compositionally biased region" description="Acidic residues" evidence="1">
    <location>
        <begin position="87"/>
        <end position="97"/>
    </location>
</feature>
<evidence type="ECO:0000256" key="1">
    <source>
        <dbReference type="SAM" id="MobiDB-lite"/>
    </source>
</evidence>
<evidence type="ECO:0000313" key="2">
    <source>
        <dbReference type="EMBL" id="CPR20399.1"/>
    </source>
</evidence>
<sequence length="451" mass="46378">MSVPGNGREPSMEEILASIRNMVSQDPSPGEAGTAAPELPNPTPTQQQSTGGELNGAAPAQHLPPHSGPAFNSQPDQLGKQRPLGQQDDDDLADLLEEPLPPAAIAPGPFSAEEQAAPINGPAPSPPNTKAASLGFDFGSLVPRRDHEPSNGSGPPTPGLSRPGEATSKSDFTPPPHAKAPNDSQPLSWADSMRSNEAAHNESAAPAPSEPQSAASPPVGSSANGFAGLASEKSVTSHADPRGGDQPAQETPGRFFPGPLTGKPLPDRMDAGPVHSTRSEEKSSALPTPPQSKPAAPVSKGEGASSFPSFFNSRPTTPAKDGQSDNKASPNFPSIEPVLKAFEKIDSKTAEAAAGPSDTKKVEAEKVVGASVKPVSGATNLGAPLVSVSGREAAAKTGAAAGRSLEDAVMELLRPMLREWLDDNLPRIIEDTVRREVSNAVKVRTDPGSKA</sequence>
<dbReference type="InterPro" id="IPR019632">
    <property type="entry name" value="DUF2497"/>
</dbReference>
<protein>
    <recommendedName>
        <fullName evidence="4">DUF2497 domain-containing protein</fullName>
    </recommendedName>
</protein>
<dbReference type="RefSeq" id="WP_280136709.1">
    <property type="nucleotide sequence ID" value="NZ_LN829118.1"/>
</dbReference>
<organism evidence="2 3">
    <name type="scientific">Candidatus Filomicrobium marinum</name>
    <dbReference type="NCBI Taxonomy" id="1608628"/>
    <lineage>
        <taxon>Bacteria</taxon>
        <taxon>Pseudomonadati</taxon>
        <taxon>Pseudomonadota</taxon>
        <taxon>Alphaproteobacteria</taxon>
        <taxon>Hyphomicrobiales</taxon>
        <taxon>Hyphomicrobiaceae</taxon>
        <taxon>Filomicrobium</taxon>
    </lineage>
</organism>
<dbReference type="KEGG" id="fiy:BN1229_v1_2592"/>
<gene>
    <name evidence="2" type="ORF">YBN1229_v1_2592</name>
</gene>
<dbReference type="AlphaFoldDB" id="A0A0D6JGN3"/>
<dbReference type="Pfam" id="PF10691">
    <property type="entry name" value="DUF2497"/>
    <property type="match status" value="1"/>
</dbReference>